<feature type="region of interest" description="Disordered" evidence="1">
    <location>
        <begin position="521"/>
        <end position="574"/>
    </location>
</feature>
<feature type="compositionally biased region" description="Basic and acidic residues" evidence="1">
    <location>
        <begin position="185"/>
        <end position="195"/>
    </location>
</feature>
<feature type="compositionally biased region" description="Basic and acidic residues" evidence="1">
    <location>
        <begin position="542"/>
        <end position="554"/>
    </location>
</feature>
<protein>
    <submittedName>
        <fullName evidence="2">Uncharacterized protein</fullName>
    </submittedName>
</protein>
<feature type="compositionally biased region" description="Polar residues" evidence="1">
    <location>
        <begin position="442"/>
        <end position="453"/>
    </location>
</feature>
<feature type="region of interest" description="Disordered" evidence="1">
    <location>
        <begin position="162"/>
        <end position="209"/>
    </location>
</feature>
<evidence type="ECO:0000313" key="2">
    <source>
        <dbReference type="EMBL" id="EPE36723.1"/>
    </source>
</evidence>
<dbReference type="GeneID" id="19467934"/>
<proteinExistence type="predicted"/>
<feature type="compositionally biased region" description="Polar residues" evidence="1">
    <location>
        <begin position="665"/>
        <end position="697"/>
    </location>
</feature>
<organism evidence="2 3">
    <name type="scientific">Glarea lozoyensis (strain ATCC 20868 / MF5171)</name>
    <dbReference type="NCBI Taxonomy" id="1116229"/>
    <lineage>
        <taxon>Eukaryota</taxon>
        <taxon>Fungi</taxon>
        <taxon>Dikarya</taxon>
        <taxon>Ascomycota</taxon>
        <taxon>Pezizomycotina</taxon>
        <taxon>Leotiomycetes</taxon>
        <taxon>Helotiales</taxon>
        <taxon>Helotiaceae</taxon>
        <taxon>Glarea</taxon>
    </lineage>
</organism>
<feature type="region of interest" description="Disordered" evidence="1">
    <location>
        <begin position="16"/>
        <end position="44"/>
    </location>
</feature>
<feature type="region of interest" description="Disordered" evidence="1">
    <location>
        <begin position="435"/>
        <end position="464"/>
    </location>
</feature>
<feature type="compositionally biased region" description="Polar residues" evidence="1">
    <location>
        <begin position="847"/>
        <end position="857"/>
    </location>
</feature>
<keyword evidence="3" id="KW-1185">Reference proteome</keyword>
<feature type="compositionally biased region" description="Basic and acidic residues" evidence="1">
    <location>
        <begin position="454"/>
        <end position="464"/>
    </location>
</feature>
<feature type="compositionally biased region" description="Polar residues" evidence="1">
    <location>
        <begin position="320"/>
        <end position="333"/>
    </location>
</feature>
<feature type="region of interest" description="Disordered" evidence="1">
    <location>
        <begin position="255"/>
        <end position="275"/>
    </location>
</feature>
<dbReference type="KEGG" id="glz:GLAREA_08886"/>
<feature type="compositionally biased region" description="Basic and acidic residues" evidence="1">
    <location>
        <begin position="833"/>
        <end position="846"/>
    </location>
</feature>
<feature type="region of interest" description="Disordered" evidence="1">
    <location>
        <begin position="833"/>
        <end position="858"/>
    </location>
</feature>
<feature type="region of interest" description="Disordered" evidence="1">
    <location>
        <begin position="627"/>
        <end position="706"/>
    </location>
</feature>
<dbReference type="OrthoDB" id="3524371at2759"/>
<feature type="region of interest" description="Disordered" evidence="1">
    <location>
        <begin position="586"/>
        <end position="607"/>
    </location>
</feature>
<dbReference type="HOGENOM" id="CLU_299965_0_0_1"/>
<name>S3EET4_GLAL2</name>
<dbReference type="RefSeq" id="XP_008076038.1">
    <property type="nucleotide sequence ID" value="XM_008077847.1"/>
</dbReference>
<evidence type="ECO:0000313" key="3">
    <source>
        <dbReference type="Proteomes" id="UP000016922"/>
    </source>
</evidence>
<dbReference type="AlphaFoldDB" id="S3EET4"/>
<reference evidence="2 3" key="1">
    <citation type="journal article" date="2013" name="BMC Genomics">
        <title>Genomics-driven discovery of the pneumocandin biosynthetic gene cluster in the fungus Glarea lozoyensis.</title>
        <authorList>
            <person name="Chen L."/>
            <person name="Yue Q."/>
            <person name="Zhang X."/>
            <person name="Xiang M."/>
            <person name="Wang C."/>
            <person name="Li S."/>
            <person name="Che Y."/>
            <person name="Ortiz-Lopez F.J."/>
            <person name="Bills G.F."/>
            <person name="Liu X."/>
            <person name="An Z."/>
        </authorList>
    </citation>
    <scope>NUCLEOTIDE SEQUENCE [LARGE SCALE GENOMIC DNA]</scope>
    <source>
        <strain evidence="3">ATCC 20868 / MF5171</strain>
    </source>
</reference>
<feature type="compositionally biased region" description="Polar residues" evidence="1">
    <location>
        <begin position="629"/>
        <end position="643"/>
    </location>
</feature>
<dbReference type="EMBL" id="KE145352">
    <property type="protein sequence ID" value="EPE36723.1"/>
    <property type="molecule type" value="Genomic_DNA"/>
</dbReference>
<feature type="region of interest" description="Disordered" evidence="1">
    <location>
        <begin position="793"/>
        <end position="819"/>
    </location>
</feature>
<evidence type="ECO:0000256" key="1">
    <source>
        <dbReference type="SAM" id="MobiDB-lite"/>
    </source>
</evidence>
<feature type="compositionally biased region" description="Basic and acidic residues" evidence="1">
    <location>
        <begin position="653"/>
        <end position="663"/>
    </location>
</feature>
<dbReference type="Proteomes" id="UP000016922">
    <property type="component" value="Unassembled WGS sequence"/>
</dbReference>
<gene>
    <name evidence="2" type="ORF">GLAREA_08886</name>
</gene>
<accession>S3EET4</accession>
<sequence length="999" mass="111213">MTYQWPSRLPDYTSSDISTTDLSPLTCRPLPRQSSRKDRRNVPRGTVASRISYIQSVANPTLANITAQSVFQRRERSCTGWCQRVNSRFGEPASRNTRMMEQTQVDSAHSFLGLNIARKNHEEEHAIAKHRVSFDRTPGLHGQLKPQGFVQLVQYDAASPWPVLSNGSTPRNSRKSRSESVIGVLKEDNPYESRNRGLGSEHQPFQESVDMYQPNISIRRRENCGSDSSILTTSDIRRQSVRDLYRDFGVERPRHLVSSRGSSRDVNETPRPATQTRHCLHCSWANTSKSNRCLGCGHKLRDEIDASATQKTPKPATHPGSKNGSVDGGSNSPKHGRLPEKLQIKPVPATYVPQRPGLGIFQPSQPIYKPARKKSTATVKFPSFDANIVATKPSSRALPKFKASPRRMTPPILPPSRSQIRLSVKQNPFLVADAKAREDQSKPTQAVAQQSLSPERHHSQQHIDGKCDCTDNSTVADEPCESPSCRAAYNGHKPSRHTLTCSQQKDHLREKTDLGYTADISHGEEGNEATHKPRFQLPSENDLGHLSEGSDVHHAPRSISRGHMNSSAVPSRKGTMLATELRGRYSSVSHFSQQSHEGPSAESGNSASELLRNFPKMRIASLLNEDAEQSNLPPWQSFNQPTTKIPPGSSIGDHVKKALRDEPNTDSSADTQSELGKLQSFSTHRPSLQTNITTPDRSSLCKPSVTAPAIPTRKTSICPKHATRGEAAPLIIQGPCAATEESRQARRASTSIVSPRVMGLRSTAAVPELTIKVQHRQKELNRLENELNDIKERSDECQNHHAAVSEHEEKHTQTRKDQNTDDAISQIIDAYHSDHAPSSPQHDESNSHPQKSLTPTTCPRARKLHMKLINPALEPHWIFDRNVLAGLARDGYPYSPSPARQSDMHECIWRRLFLEEQRSEIEREGRRVGGEKRSVEVGKREMEAKRGEDIRKGGDGEVEIGGKRGVEEKRNAKREAGLRGLTVVVHWEGKEDLVLVCDV</sequence>
<feature type="compositionally biased region" description="Basic and acidic residues" evidence="1">
    <location>
        <begin position="521"/>
        <end position="531"/>
    </location>
</feature>
<feature type="region of interest" description="Disordered" evidence="1">
    <location>
        <begin position="308"/>
        <end position="344"/>
    </location>
</feature>